<proteinExistence type="predicted"/>
<protein>
    <recommendedName>
        <fullName evidence="4">YtkA-like domain-containing protein</fullName>
    </recommendedName>
</protein>
<gene>
    <name evidence="2" type="ordered locus">Aazo_2231</name>
</gene>
<feature type="compositionally biased region" description="Basic and acidic residues" evidence="1">
    <location>
        <begin position="40"/>
        <end position="58"/>
    </location>
</feature>
<reference evidence="2 3" key="1">
    <citation type="journal article" date="2010" name="PLoS ONE">
        <title>Genome erosion in a nitrogen-fixing vertically transmitted endosymbiotic multicellular cyanobacterium.</title>
        <authorList>
            <person name="Ran L."/>
            <person name="Larsson J."/>
            <person name="Vigil-Stenman T."/>
            <person name="Nylander J.A."/>
            <person name="Ininbergs K."/>
            <person name="Zheng W.W."/>
            <person name="Lapidus A."/>
            <person name="Lowry S."/>
            <person name="Haselkorn R."/>
            <person name="Bergman B."/>
        </authorList>
    </citation>
    <scope>NUCLEOTIDE SEQUENCE [LARGE SCALE GENOMIC DNA]</scope>
    <source>
        <strain evidence="2 3">0708</strain>
    </source>
</reference>
<dbReference type="RefSeq" id="WP_013191239.1">
    <property type="nucleotide sequence ID" value="NC_014248.1"/>
</dbReference>
<dbReference type="OrthoDB" id="128043at2"/>
<dbReference type="KEGG" id="naz:Aazo_2231"/>
<accession>D7DXE6</accession>
<dbReference type="Proteomes" id="UP000001511">
    <property type="component" value="Chromosome"/>
</dbReference>
<evidence type="ECO:0000313" key="2">
    <source>
        <dbReference type="EMBL" id="ADI64222.1"/>
    </source>
</evidence>
<dbReference type="eggNOG" id="COG4244">
    <property type="taxonomic scope" value="Bacteria"/>
</dbReference>
<dbReference type="STRING" id="551115.Aazo_2231"/>
<name>D7DXE6_NOSA0</name>
<keyword evidence="3" id="KW-1185">Reference proteome</keyword>
<feature type="region of interest" description="Disordered" evidence="1">
    <location>
        <begin position="20"/>
        <end position="58"/>
    </location>
</feature>
<evidence type="ECO:0000256" key="1">
    <source>
        <dbReference type="SAM" id="MobiDB-lite"/>
    </source>
</evidence>
<organism evidence="2 3">
    <name type="scientific">Nostoc azollae (strain 0708)</name>
    <name type="common">Anabaena azollae (strain 0708)</name>
    <dbReference type="NCBI Taxonomy" id="551115"/>
    <lineage>
        <taxon>Bacteria</taxon>
        <taxon>Bacillati</taxon>
        <taxon>Cyanobacteriota</taxon>
        <taxon>Cyanophyceae</taxon>
        <taxon>Nostocales</taxon>
        <taxon>Nostocaceae</taxon>
        <taxon>Trichormus</taxon>
    </lineage>
</organism>
<evidence type="ECO:0000313" key="3">
    <source>
        <dbReference type="Proteomes" id="UP000001511"/>
    </source>
</evidence>
<dbReference type="AlphaFoldDB" id="D7DXE6"/>
<dbReference type="EMBL" id="CP002059">
    <property type="protein sequence ID" value="ADI64222.1"/>
    <property type="molecule type" value="Genomic_DNA"/>
</dbReference>
<evidence type="ECO:0008006" key="4">
    <source>
        <dbReference type="Google" id="ProtNLM"/>
    </source>
</evidence>
<dbReference type="HOGENOM" id="CLU_055269_0_0_3"/>
<sequence>MKHILLGMFVGATLLVSPGCSSTKPGEVNVANGETSSQLEKQEGKSMSDSQDGHSMEQMNHDTHTMENMNHEDNSRTTTEAKLKAPKKLAANQQINLVINIQDTAGKPVNKFDIFQGKLMHLIVVSNDLEHFDHLHPDYKENGRFEVSAKFPTPGEYTLFSDYKPTGQKESLSLTNISIPGSVPLPKNLSKYEETKTLSDTKVNLNLSAPTIKAGKDIKLTFDLKDNKNQTIKDLQPYLGEKGHLLIIKSSSPLTASDYIHAHAIKNTTGENIEFHTNFPKSGTYKMWMQFKHNGKIKTADFWVNVE</sequence>